<evidence type="ECO:0000313" key="10">
    <source>
        <dbReference type="Proteomes" id="UP000277300"/>
    </source>
</evidence>
<evidence type="ECO:0000313" key="8">
    <source>
        <dbReference type="EMBL" id="RLN46426.1"/>
    </source>
</evidence>
<dbReference type="Gene3D" id="3.40.50.880">
    <property type="match status" value="1"/>
</dbReference>
<organism evidence="9 10">
    <name type="scientific">Phytophthora kernoviae</name>
    <dbReference type="NCBI Taxonomy" id="325452"/>
    <lineage>
        <taxon>Eukaryota</taxon>
        <taxon>Sar</taxon>
        <taxon>Stramenopiles</taxon>
        <taxon>Oomycota</taxon>
        <taxon>Peronosporomycetes</taxon>
        <taxon>Peronosporales</taxon>
        <taxon>Peronosporaceae</taxon>
        <taxon>Phytophthora</taxon>
    </lineage>
</organism>
<dbReference type="AlphaFoldDB" id="A0A3F2RP42"/>
<dbReference type="Proteomes" id="UP000284657">
    <property type="component" value="Unassembled WGS sequence"/>
</dbReference>
<dbReference type="InterPro" id="IPR029062">
    <property type="entry name" value="Class_I_gatase-like"/>
</dbReference>
<evidence type="ECO:0000256" key="4">
    <source>
        <dbReference type="ARBA" id="ARBA00023152"/>
    </source>
</evidence>
<name>A0A3F2RP42_9STRA</name>
<feature type="domain" description="Enolase N-terminal" evidence="7">
    <location>
        <begin position="228"/>
        <end position="342"/>
    </location>
</feature>
<dbReference type="Proteomes" id="UP000277300">
    <property type="component" value="Unassembled WGS sequence"/>
</dbReference>
<dbReference type="InterPro" id="IPR029017">
    <property type="entry name" value="Enolase-like_N"/>
</dbReference>
<dbReference type="OrthoDB" id="543156at2759"/>
<dbReference type="SUPFAM" id="SSF51604">
    <property type="entry name" value="Enolase C-terminal domain-like"/>
    <property type="match status" value="1"/>
</dbReference>
<dbReference type="InterPro" id="IPR002818">
    <property type="entry name" value="DJ-1/PfpI"/>
</dbReference>
<reference evidence="10 11" key="1">
    <citation type="submission" date="2018-07" db="EMBL/GenBank/DDBJ databases">
        <title>Genome sequencing of oomycete isolates from Chile give support for New Zealand origin for Phytophthora kernoviae and make available the first Nothophytophthora sp. genome.</title>
        <authorList>
            <person name="Studholme D.J."/>
            <person name="Sanfuentes E."/>
            <person name="Panda P."/>
            <person name="Hill R."/>
            <person name="Sambles C."/>
            <person name="Grant M."/>
            <person name="Williams N.M."/>
            <person name="Mcdougal R.L."/>
        </authorList>
    </citation>
    <scope>NUCLEOTIDE SEQUENCE [LARGE SCALE GENOMIC DNA]</scope>
    <source>
        <strain evidence="9">Chile6</strain>
        <strain evidence="8">Chile7</strain>
    </source>
</reference>
<keyword evidence="5" id="KW-0456">Lyase</keyword>
<gene>
    <name evidence="8" type="ORF">BBJ29_006262</name>
    <name evidence="9" type="ORF">BBP00_00005367</name>
</gene>
<proteinExistence type="inferred from homology"/>
<dbReference type="UniPathway" id="UPA00109">
    <property type="reaction ID" value="UER00187"/>
</dbReference>
<dbReference type="InterPro" id="IPR052158">
    <property type="entry name" value="INH-QAR"/>
</dbReference>
<dbReference type="PANTHER" id="PTHR43130">
    <property type="entry name" value="ARAC-FAMILY TRANSCRIPTIONAL REGULATOR"/>
    <property type="match status" value="1"/>
</dbReference>
<evidence type="ECO:0000256" key="3">
    <source>
        <dbReference type="ARBA" id="ARBA00012058"/>
    </source>
</evidence>
<dbReference type="EMBL" id="MBAD02002574">
    <property type="protein sequence ID" value="RLN46426.1"/>
    <property type="molecule type" value="Genomic_DNA"/>
</dbReference>
<dbReference type="Gene3D" id="3.30.390.10">
    <property type="entry name" value="Enolase-like, N-terminal domain"/>
    <property type="match status" value="1"/>
</dbReference>
<dbReference type="SUPFAM" id="SSF54826">
    <property type="entry name" value="Enolase N-terminal domain-like"/>
    <property type="match status" value="1"/>
</dbReference>
<dbReference type="Gene3D" id="3.20.20.120">
    <property type="entry name" value="Enolase-like C-terminal domain"/>
    <property type="match status" value="1"/>
</dbReference>
<dbReference type="EMBL" id="MBDO02000154">
    <property type="protein sequence ID" value="RLN61491.1"/>
    <property type="molecule type" value="Genomic_DNA"/>
</dbReference>
<dbReference type="SMART" id="SM01192">
    <property type="entry name" value="Enolase_C"/>
    <property type="match status" value="1"/>
</dbReference>
<evidence type="ECO:0000256" key="2">
    <source>
        <dbReference type="ARBA" id="ARBA00009604"/>
    </source>
</evidence>
<dbReference type="Pfam" id="PF00113">
    <property type="entry name" value="Enolase_C"/>
    <property type="match status" value="1"/>
</dbReference>
<comment type="similarity">
    <text evidence="2">Belongs to the enolase family.</text>
</comment>
<dbReference type="GO" id="GO:0004634">
    <property type="term" value="F:phosphopyruvate hydratase activity"/>
    <property type="evidence" value="ECO:0007669"/>
    <property type="project" value="UniProtKB-EC"/>
</dbReference>
<dbReference type="Pfam" id="PF01965">
    <property type="entry name" value="DJ-1_PfpI"/>
    <property type="match status" value="1"/>
</dbReference>
<dbReference type="SMART" id="SM01193">
    <property type="entry name" value="Enolase_N"/>
    <property type="match status" value="1"/>
</dbReference>
<evidence type="ECO:0000256" key="1">
    <source>
        <dbReference type="ARBA" id="ARBA00005031"/>
    </source>
</evidence>
<dbReference type="InterPro" id="IPR020810">
    <property type="entry name" value="Enolase_C"/>
</dbReference>
<dbReference type="Pfam" id="PF03952">
    <property type="entry name" value="Enolase_N"/>
    <property type="match status" value="1"/>
</dbReference>
<dbReference type="PANTHER" id="PTHR43130:SF15">
    <property type="entry name" value="THIJ_PFPI FAMILY PROTEIN (AFU_ORTHOLOGUE AFUA_5G14240)"/>
    <property type="match status" value="1"/>
</dbReference>
<evidence type="ECO:0000259" key="6">
    <source>
        <dbReference type="SMART" id="SM01192"/>
    </source>
</evidence>
<dbReference type="SUPFAM" id="SSF52317">
    <property type="entry name" value="Class I glutamine amidotransferase-like"/>
    <property type="match status" value="1"/>
</dbReference>
<evidence type="ECO:0000313" key="9">
    <source>
        <dbReference type="EMBL" id="RLN61491.1"/>
    </source>
</evidence>
<evidence type="ECO:0000256" key="5">
    <source>
        <dbReference type="ARBA" id="ARBA00023239"/>
    </source>
</evidence>
<dbReference type="InterPro" id="IPR020811">
    <property type="entry name" value="Enolase_N"/>
</dbReference>
<keyword evidence="4" id="KW-0324">Glycolysis</keyword>
<sequence>MPTSPRSSKLPLHVGVVVFEGVMQQDFIGVTSYFEQLPNFCDQPVKFSTVSITGGPLRSKNALGFGMPLYATHSYQDVTEHIDILLIPGGRGRFELQKHRQFMDFVRDVAEGATYVLTVCTGSAILADTGFLDGKRATTNKIAYQDVMKAHTGVQWVHKARWVVDGKVWTSSGVTAGIDMAHAFVSTIYDKTAADGIARYMENVPNTDASNDPFAVRKEINENGQDRSVGLDESTAHCCPTVPSSAGESEVLEVRDGSAAYVGKGVLNTVKNVNEIIAPALEGKDVTQQAALDKFMVETLDGTQNEWGWCRQPDAVPARAVVQRYQQRFARNKLTMQEFMILSANGEVINLIEEAIKATGYTNKVKLGMDVAASEFYNGTTDARYNLDFKNENAPDSEKIFADKLNDLYEGFIATCKNSSDIVSIEDPVRSGRQGAVDQLHVEGGQGRAVVGNNLTVTNPTRVQKAIDMKT</sequence>
<comment type="caution">
    <text evidence="9">The sequence shown here is derived from an EMBL/GenBank/DDBJ whole genome shotgun (WGS) entry which is preliminary data.</text>
</comment>
<dbReference type="CDD" id="cd03139">
    <property type="entry name" value="GATase1_PfpI_2"/>
    <property type="match status" value="1"/>
</dbReference>
<evidence type="ECO:0000259" key="7">
    <source>
        <dbReference type="SMART" id="SM01193"/>
    </source>
</evidence>
<dbReference type="EC" id="4.2.1.11" evidence="3"/>
<feature type="domain" description="Enolase C-terminal TIM barrel" evidence="6">
    <location>
        <begin position="330"/>
        <end position="471"/>
    </location>
</feature>
<dbReference type="GO" id="GO:0006096">
    <property type="term" value="P:glycolytic process"/>
    <property type="evidence" value="ECO:0007669"/>
    <property type="project" value="UniProtKB-UniPathway"/>
</dbReference>
<evidence type="ECO:0000313" key="11">
    <source>
        <dbReference type="Proteomes" id="UP000284657"/>
    </source>
</evidence>
<protein>
    <recommendedName>
        <fullName evidence="3">phosphopyruvate hydratase</fullName>
        <ecNumber evidence="3">4.2.1.11</ecNumber>
    </recommendedName>
</protein>
<dbReference type="InterPro" id="IPR036849">
    <property type="entry name" value="Enolase-like_C_sf"/>
</dbReference>
<accession>A0A3F2RP42</accession>
<comment type="pathway">
    <text evidence="1">Carbohydrate degradation; glycolysis; pyruvate from D-glyceraldehyde 3-phosphate: step 4/5.</text>
</comment>